<feature type="transmembrane region" description="Helical" evidence="2">
    <location>
        <begin position="131"/>
        <end position="148"/>
    </location>
</feature>
<dbReference type="KEGG" id="plan:A1s21148_00190"/>
<dbReference type="RefSeq" id="WP_095671773.1">
    <property type="nucleotide sequence ID" value="NZ_CP016769.1"/>
</dbReference>
<dbReference type="CDD" id="cd04179">
    <property type="entry name" value="DPM_DPG-synthase_like"/>
    <property type="match status" value="1"/>
</dbReference>
<keyword evidence="2" id="KW-1133">Transmembrane helix</keyword>
<evidence type="ECO:0000313" key="4">
    <source>
        <dbReference type="EMBL" id="ASY10008.1"/>
    </source>
</evidence>
<dbReference type="PANTHER" id="PTHR48090">
    <property type="entry name" value="UNDECAPRENYL-PHOSPHATE 4-DEOXY-4-FORMAMIDO-L-ARABINOSE TRANSFERASE-RELATED"/>
    <property type="match status" value="1"/>
</dbReference>
<evidence type="ECO:0000256" key="1">
    <source>
        <dbReference type="ARBA" id="ARBA00006739"/>
    </source>
</evidence>
<dbReference type="SUPFAM" id="SSF53448">
    <property type="entry name" value="Nucleotide-diphospho-sugar transferases"/>
    <property type="match status" value="1"/>
</dbReference>
<evidence type="ECO:0000256" key="2">
    <source>
        <dbReference type="SAM" id="Phobius"/>
    </source>
</evidence>
<feature type="transmembrane region" description="Helical" evidence="2">
    <location>
        <begin position="216"/>
        <end position="235"/>
    </location>
</feature>
<gene>
    <name evidence="4" type="ORF">A1s21148_00190</name>
</gene>
<dbReference type="InterPro" id="IPR001173">
    <property type="entry name" value="Glyco_trans_2-like"/>
</dbReference>
<name>A0AAD0E3A9_9ACTN</name>
<sequence>MKSDFITCVVPARNEAGHLREVISQVKSIEAIKDIIIVEGGSSDKTWNVSLELAQEDPTIIRAFQQTGKGKFNAVQHGAANAKYPYLLVWDADGTVPLECTVKVIEHALESGHATMGDRLRGEIEPGAMRFANWVANWVFAFLWWPILHSKPSDMLCGTKIVQTSAITSIPQWLLKIDPYGDFALIANARFQGYQIHSVVVDYDARKYGSTNIHRWSGGFRLLFTTLCIYSWLLLRKREIDEPK</sequence>
<keyword evidence="2" id="KW-0812">Transmembrane</keyword>
<evidence type="ECO:0000313" key="5">
    <source>
        <dbReference type="Proteomes" id="UP000217144"/>
    </source>
</evidence>
<dbReference type="InterPro" id="IPR050256">
    <property type="entry name" value="Glycosyltransferase_2"/>
</dbReference>
<dbReference type="AlphaFoldDB" id="A0AAD0E3A9"/>
<reference evidence="4 5" key="1">
    <citation type="submission" date="2016-07" db="EMBL/GenBank/DDBJ databases">
        <title>High microdiversification within the ubiquitous acI lineage of Actinobacteria.</title>
        <authorList>
            <person name="Neuenschwander S.M."/>
            <person name="Salcher M."/>
            <person name="Ghai R."/>
            <person name="Pernthaler J."/>
        </authorList>
    </citation>
    <scope>NUCLEOTIDE SEQUENCE [LARGE SCALE GENOMIC DNA]</scope>
    <source>
        <strain evidence="4">MMS-21-148</strain>
    </source>
</reference>
<dbReference type="PANTHER" id="PTHR48090:SF7">
    <property type="entry name" value="RFBJ PROTEIN"/>
    <property type="match status" value="1"/>
</dbReference>
<dbReference type="Proteomes" id="UP000217144">
    <property type="component" value="Chromosome"/>
</dbReference>
<keyword evidence="2" id="KW-0472">Membrane</keyword>
<dbReference type="Pfam" id="PF00535">
    <property type="entry name" value="Glycos_transf_2"/>
    <property type="match status" value="1"/>
</dbReference>
<proteinExistence type="inferred from homology"/>
<dbReference type="Gene3D" id="3.90.550.10">
    <property type="entry name" value="Spore Coat Polysaccharide Biosynthesis Protein SpsA, Chain A"/>
    <property type="match status" value="1"/>
</dbReference>
<accession>A0AAD0E3A9</accession>
<evidence type="ECO:0000259" key="3">
    <source>
        <dbReference type="Pfam" id="PF00535"/>
    </source>
</evidence>
<protein>
    <submittedName>
        <fullName evidence="4">Glycosyltransferase</fullName>
    </submittedName>
</protein>
<dbReference type="InterPro" id="IPR029044">
    <property type="entry name" value="Nucleotide-diphossugar_trans"/>
</dbReference>
<keyword evidence="5" id="KW-1185">Reference proteome</keyword>
<feature type="domain" description="Glycosyltransferase 2-like" evidence="3">
    <location>
        <begin position="8"/>
        <end position="143"/>
    </location>
</feature>
<organism evidence="4 5">
    <name type="scientific">Candidatus Planktophila lacus</name>
    <dbReference type="NCBI Taxonomy" id="1884913"/>
    <lineage>
        <taxon>Bacteria</taxon>
        <taxon>Bacillati</taxon>
        <taxon>Actinomycetota</taxon>
        <taxon>Actinomycetes</taxon>
        <taxon>Candidatus Nanopelagicales</taxon>
        <taxon>Candidatus Nanopelagicaceae</taxon>
        <taxon>Candidatus Planktophila</taxon>
    </lineage>
</organism>
<comment type="similarity">
    <text evidence="1">Belongs to the glycosyltransferase 2 family.</text>
</comment>
<dbReference type="EMBL" id="CP016769">
    <property type="protein sequence ID" value="ASY10008.1"/>
    <property type="molecule type" value="Genomic_DNA"/>
</dbReference>